<dbReference type="RefSeq" id="XP_004998059.1">
    <property type="nucleotide sequence ID" value="XM_004998002.1"/>
</dbReference>
<dbReference type="AlphaFoldDB" id="F2TZS9"/>
<name>F2TZS9_SALR5</name>
<dbReference type="EMBL" id="GL832957">
    <property type="protein sequence ID" value="EGD79103.1"/>
    <property type="molecule type" value="Genomic_DNA"/>
</dbReference>
<evidence type="ECO:0000313" key="2">
    <source>
        <dbReference type="Proteomes" id="UP000007799"/>
    </source>
</evidence>
<dbReference type="GeneID" id="16078654"/>
<gene>
    <name evidence="1" type="ORF">PTSG_02069</name>
</gene>
<evidence type="ECO:0000313" key="1">
    <source>
        <dbReference type="EMBL" id="EGD79103.1"/>
    </source>
</evidence>
<dbReference type="InParanoid" id="F2TZS9"/>
<accession>F2TZS9</accession>
<sequence>MSNPLFVFPASFSPSLTAITTTTTAAAANTPSTADAAAAEDAPPLAAEHIPANQPTNQPIVHCCARCCWEQVATAQVAFSAGSSSKQSSAVIVISIAIDHTADITRRPTQAPIWREADIAHVSRSHEEQQQQVMAGCIVDELALCLSSISSISSSSSLSSLVTNSSGCGRGCGGGVMCVDVPLPRMTMTMMVDGGRSLPESP</sequence>
<reference evidence="1" key="1">
    <citation type="submission" date="2009-08" db="EMBL/GenBank/DDBJ databases">
        <title>Annotation of Salpingoeca rosetta.</title>
        <authorList>
            <consortium name="The Broad Institute Genome Sequencing Platform"/>
            <person name="Russ C."/>
            <person name="Cuomo C."/>
            <person name="Burger G."/>
            <person name="Gray M.W."/>
            <person name="Holland P.W.H."/>
            <person name="King N."/>
            <person name="Lang F.B.F."/>
            <person name="Roger A.J."/>
            <person name="Ruiz-Trillo I."/>
            <person name="Young S.K."/>
            <person name="Zeng Q."/>
            <person name="Gargeya S."/>
            <person name="Alvarado L."/>
            <person name="Berlin A."/>
            <person name="Chapman S.B."/>
            <person name="Chen Z."/>
            <person name="Freedman E."/>
            <person name="Gellesch M."/>
            <person name="Goldberg J."/>
            <person name="Griggs A."/>
            <person name="Gujja S."/>
            <person name="Heilman E."/>
            <person name="Heiman D."/>
            <person name="Howarth C."/>
            <person name="Mehta T."/>
            <person name="Neiman D."/>
            <person name="Pearson M."/>
            <person name="Roberts A."/>
            <person name="Saif S."/>
            <person name="Shea T."/>
            <person name="Shenoy N."/>
            <person name="Sisk P."/>
            <person name="Stolte C."/>
            <person name="Sykes S."/>
            <person name="White J."/>
            <person name="Yandava C."/>
            <person name="Haas B."/>
            <person name="Nusbaum C."/>
            <person name="Birren B."/>
        </authorList>
    </citation>
    <scope>NUCLEOTIDE SEQUENCE [LARGE SCALE GENOMIC DNA]</scope>
    <source>
        <strain evidence="1">ATCC 50818</strain>
    </source>
</reference>
<dbReference type="KEGG" id="sre:PTSG_02069"/>
<keyword evidence="2" id="KW-1185">Reference proteome</keyword>
<dbReference type="Proteomes" id="UP000007799">
    <property type="component" value="Unassembled WGS sequence"/>
</dbReference>
<protein>
    <submittedName>
        <fullName evidence="1">Uncharacterized protein</fullName>
    </submittedName>
</protein>
<proteinExistence type="predicted"/>
<organism evidence="2">
    <name type="scientific">Salpingoeca rosetta (strain ATCC 50818 / BSB-021)</name>
    <dbReference type="NCBI Taxonomy" id="946362"/>
    <lineage>
        <taxon>Eukaryota</taxon>
        <taxon>Choanoflagellata</taxon>
        <taxon>Craspedida</taxon>
        <taxon>Salpingoecidae</taxon>
        <taxon>Salpingoeca</taxon>
    </lineage>
</organism>